<accession>A0A095F9M6</accession>
<dbReference type="GeneID" id="66461106"/>
<reference evidence="4" key="4">
    <citation type="submission" date="2022-09" db="EMBL/GenBank/DDBJ databases">
        <title>Genomic of Burkholderia gladioli.</title>
        <authorList>
            <person name="Wu H."/>
        </authorList>
    </citation>
    <scope>NUCLEOTIDE SEQUENCE</scope>
    <source>
        <strain evidence="4">ZN-S4</strain>
    </source>
</reference>
<name>A0A095F9M6_BURGA</name>
<dbReference type="RefSeq" id="WP_025097976.1">
    <property type="nucleotide sequence ID" value="NZ_CADEPO010000009.1"/>
</dbReference>
<organism evidence="3 6">
    <name type="scientific">Burkholderia gladioli</name>
    <name type="common">Pseudomonas marginata</name>
    <name type="synonym">Phytomonas marginata</name>
    <dbReference type="NCBI Taxonomy" id="28095"/>
    <lineage>
        <taxon>Bacteria</taxon>
        <taxon>Pseudomonadati</taxon>
        <taxon>Pseudomonadota</taxon>
        <taxon>Betaproteobacteria</taxon>
        <taxon>Burkholderiales</taxon>
        <taxon>Burkholderiaceae</taxon>
        <taxon>Burkholderia</taxon>
    </lineage>
</organism>
<evidence type="ECO:0000313" key="5">
    <source>
        <dbReference type="Proteomes" id="UP000029590"/>
    </source>
</evidence>
<dbReference type="SUPFAM" id="SSF52402">
    <property type="entry name" value="Adenine nucleotide alpha hydrolases-like"/>
    <property type="match status" value="1"/>
</dbReference>
<dbReference type="EMBL" id="PDDY01000001">
    <property type="protein sequence ID" value="PEH42177.1"/>
    <property type="molecule type" value="Genomic_DNA"/>
</dbReference>
<reference evidence="3" key="2">
    <citation type="submission" date="2017-09" db="EMBL/GenBank/DDBJ databases">
        <title>FDA dAtabase for Regulatory Grade micrObial Sequences (FDA-ARGOS): Supporting development and validation of Infectious Disease Dx tests.</title>
        <authorList>
            <person name="Minogue T."/>
            <person name="Wolcott M."/>
            <person name="Wasieloski L."/>
            <person name="Aguilar W."/>
            <person name="Moore D."/>
            <person name="Tallon L.J."/>
            <person name="Sadzewicz L."/>
            <person name="Ott S."/>
            <person name="Zhao X."/>
            <person name="Nagaraj S."/>
            <person name="Vavikolanu K."/>
            <person name="Aluvathingal J."/>
            <person name="Nadendla S."/>
            <person name="Sichtig H."/>
        </authorList>
    </citation>
    <scope>NUCLEOTIDE SEQUENCE</scope>
    <source>
        <strain evidence="3">FDAARGOS_390</strain>
    </source>
</reference>
<evidence type="ECO:0000313" key="3">
    <source>
        <dbReference type="EMBL" id="PEH42177.1"/>
    </source>
</evidence>
<sequence length="144" mass="15871">MLKLLVPVGHSPRALQAVRHAAFLYRERCASEVVLVNVQPPLGGSRADAFHTHRELDEIGRAAAEHDLAAAITILRDAGVHYSLTMKFGATADAIARCALEHRCDEIVLTAPRRNPLHWLARVFGLGLHDRLLRLTKLPVTAVH</sequence>
<dbReference type="CDD" id="cd00293">
    <property type="entry name" value="USP-like"/>
    <property type="match status" value="1"/>
</dbReference>
<dbReference type="AlphaFoldDB" id="A0A095F9M6"/>
<evidence type="ECO:0000313" key="2">
    <source>
        <dbReference type="EMBL" id="KGC14411.1"/>
    </source>
</evidence>
<dbReference type="InterPro" id="IPR014729">
    <property type="entry name" value="Rossmann-like_a/b/a_fold"/>
</dbReference>
<dbReference type="EMBL" id="CP104215">
    <property type="protein sequence ID" value="UWX72844.1"/>
    <property type="molecule type" value="Genomic_DNA"/>
</dbReference>
<dbReference type="Gene3D" id="3.40.50.620">
    <property type="entry name" value="HUPs"/>
    <property type="match status" value="1"/>
</dbReference>
<dbReference type="Proteomes" id="UP000220629">
    <property type="component" value="Unassembled WGS sequence"/>
</dbReference>
<accession>A0A0D5D9W1</accession>
<dbReference type="InterPro" id="IPR006016">
    <property type="entry name" value="UspA"/>
</dbReference>
<reference evidence="2 5" key="1">
    <citation type="submission" date="2014-04" db="EMBL/GenBank/DDBJ databases">
        <authorList>
            <person name="Bishop-Lilly K.A."/>
            <person name="Broomall S.M."/>
            <person name="Chain P.S."/>
            <person name="Chertkov O."/>
            <person name="Coyne S.R."/>
            <person name="Daligault H.E."/>
            <person name="Davenport K.W."/>
            <person name="Erkkila T."/>
            <person name="Frey K.G."/>
            <person name="Gibbons H.S."/>
            <person name="Gu W."/>
            <person name="Jaissle J."/>
            <person name="Johnson S.L."/>
            <person name="Koroleva G.I."/>
            <person name="Ladner J.T."/>
            <person name="Lo C.-C."/>
            <person name="Minogue T.D."/>
            <person name="Munk C."/>
            <person name="Palacios G.F."/>
            <person name="Redden C.L."/>
            <person name="Rosenzweig C.N."/>
            <person name="Scholz M.B."/>
            <person name="Teshima H."/>
            <person name="Xu Y."/>
        </authorList>
    </citation>
    <scope>NUCLEOTIDE SEQUENCE [LARGE SCALE GENOMIC DNA]</scope>
    <source>
        <strain evidence="5">gladioli</strain>
        <strain evidence="2">Gladioli</strain>
    </source>
</reference>
<evidence type="ECO:0000259" key="1">
    <source>
        <dbReference type="Pfam" id="PF00582"/>
    </source>
</evidence>
<dbReference type="OrthoDB" id="5512223at2"/>
<reference evidence="6" key="3">
    <citation type="submission" date="2017-09" db="EMBL/GenBank/DDBJ databases">
        <title>FDA dAtabase for Regulatory Grade micrObial Sequences (FDA-ARGOS): Supporting development and validation of Infectious Disease Dx tests.</title>
        <authorList>
            <person name="Minogue T."/>
            <person name="Wolcott M."/>
            <person name="Wasieloski L."/>
            <person name="Aguilar W."/>
            <person name="Moore D."/>
            <person name="Tallon L."/>
            <person name="Sadzewicz L."/>
            <person name="Ott S."/>
            <person name="Zhao X."/>
            <person name="Nagaraj S."/>
            <person name="Vavikolanu K."/>
            <person name="Aluvathingal J."/>
            <person name="Nadendla S."/>
            <person name="Sichtig H."/>
        </authorList>
    </citation>
    <scope>NUCLEOTIDE SEQUENCE [LARGE SCALE GENOMIC DNA]</scope>
    <source>
        <strain evidence="6">FDAARGOS_390</strain>
    </source>
</reference>
<feature type="domain" description="UspA" evidence="1">
    <location>
        <begin position="3"/>
        <end position="144"/>
    </location>
</feature>
<protein>
    <submittedName>
        <fullName evidence="2">Universal stress family protein</fullName>
    </submittedName>
    <submittedName>
        <fullName evidence="3">Universal stress protein</fullName>
    </submittedName>
</protein>
<evidence type="ECO:0000313" key="6">
    <source>
        <dbReference type="Proteomes" id="UP000220629"/>
    </source>
</evidence>
<dbReference type="Pfam" id="PF00582">
    <property type="entry name" value="Usp"/>
    <property type="match status" value="1"/>
</dbReference>
<dbReference type="Proteomes" id="UP001059745">
    <property type="component" value="Chromosome 2"/>
</dbReference>
<gene>
    <name evidence="3" type="ORF">CRM94_08510</name>
    <name evidence="2" type="ORF">DM48_2979</name>
    <name evidence="4" type="ORF">NYZ96_31010</name>
</gene>
<dbReference type="KEGG" id="bgo:BM43_4787"/>
<proteinExistence type="predicted"/>
<dbReference type="EMBL" id="JPGG01000016">
    <property type="protein sequence ID" value="KGC14411.1"/>
    <property type="molecule type" value="Genomic_DNA"/>
</dbReference>
<dbReference type="Proteomes" id="UP000029590">
    <property type="component" value="Unassembled WGS sequence"/>
</dbReference>
<evidence type="ECO:0000313" key="4">
    <source>
        <dbReference type="EMBL" id="UWX72844.1"/>
    </source>
</evidence>